<keyword evidence="2" id="KW-0808">Transferase</keyword>
<dbReference type="CDD" id="cd04179">
    <property type="entry name" value="DPM_DPG-synthase_like"/>
    <property type="match status" value="1"/>
</dbReference>
<comment type="caution">
    <text evidence="2">The sequence shown here is derived from an EMBL/GenBank/DDBJ whole genome shotgun (WGS) entry which is preliminary data.</text>
</comment>
<dbReference type="InterPro" id="IPR029044">
    <property type="entry name" value="Nucleotide-diphossugar_trans"/>
</dbReference>
<sequence length="253" mass="28441">MLEGKRVIVVMPAYNAGQTLEQTYRDIPKGIVDDVLVVDDHSHDQTVEIVRSLGLKLFVHDKNKGYGANQKTCYQEALKMGADIVVMLHPDYQYPPKLIVAMAALVSSGMFDVVLGSRILGGTALRGGMPLYKYISNRLLTFFQNIISKEKLSEYHTGYRAFSREALSSLPLLENSDDFIFDNQIIAQALYFGYNIGEITAPSHYTQYSSSVSFRRSVVYGLGVVWTSIKFFLQKNNLAKFDIFNKNGRKIGI</sequence>
<protein>
    <submittedName>
        <fullName evidence="2">Glycosyl transferase family 2</fullName>
    </submittedName>
</protein>
<dbReference type="InterPro" id="IPR050256">
    <property type="entry name" value="Glycosyltransferase_2"/>
</dbReference>
<dbReference type="SUPFAM" id="SSF53448">
    <property type="entry name" value="Nucleotide-diphospho-sugar transferases"/>
    <property type="match status" value="1"/>
</dbReference>
<dbReference type="PANTHER" id="PTHR48090">
    <property type="entry name" value="UNDECAPRENYL-PHOSPHATE 4-DEOXY-4-FORMAMIDO-L-ARABINOSE TRANSFERASE-RELATED"/>
    <property type="match status" value="1"/>
</dbReference>
<dbReference type="Proteomes" id="UP000231292">
    <property type="component" value="Unassembled WGS sequence"/>
</dbReference>
<dbReference type="AlphaFoldDB" id="A0A2G9YKX9"/>
<accession>A0A2G9YKX9</accession>
<gene>
    <name evidence="2" type="ORF">COX41_00430</name>
</gene>
<proteinExistence type="predicted"/>
<evidence type="ECO:0000259" key="1">
    <source>
        <dbReference type="Pfam" id="PF00535"/>
    </source>
</evidence>
<dbReference type="Gene3D" id="3.90.550.10">
    <property type="entry name" value="Spore Coat Polysaccharide Biosynthesis Protein SpsA, Chain A"/>
    <property type="match status" value="1"/>
</dbReference>
<dbReference type="Pfam" id="PF00535">
    <property type="entry name" value="Glycos_transf_2"/>
    <property type="match status" value="1"/>
</dbReference>
<dbReference type="GO" id="GO:0016740">
    <property type="term" value="F:transferase activity"/>
    <property type="evidence" value="ECO:0007669"/>
    <property type="project" value="UniProtKB-KW"/>
</dbReference>
<dbReference type="InterPro" id="IPR001173">
    <property type="entry name" value="Glyco_trans_2-like"/>
</dbReference>
<evidence type="ECO:0000313" key="3">
    <source>
        <dbReference type="Proteomes" id="UP000231292"/>
    </source>
</evidence>
<dbReference type="EMBL" id="PCRK01000007">
    <property type="protein sequence ID" value="PIP19886.1"/>
    <property type="molecule type" value="Genomic_DNA"/>
</dbReference>
<organism evidence="2 3">
    <name type="scientific">Candidatus Sherwoodlollariibacterium unditelluris</name>
    <dbReference type="NCBI Taxonomy" id="1974757"/>
    <lineage>
        <taxon>Bacteria</taxon>
        <taxon>Pseudomonadati</taxon>
        <taxon>Candidatus Omnitrophota</taxon>
        <taxon>Candidatus Sherwoodlollariibacterium</taxon>
    </lineage>
</organism>
<reference evidence="2 3" key="1">
    <citation type="submission" date="2017-09" db="EMBL/GenBank/DDBJ databases">
        <title>Depth-based differentiation of microbial function through sediment-hosted aquifers and enrichment of novel symbionts in the deep terrestrial subsurface.</title>
        <authorList>
            <person name="Probst A.J."/>
            <person name="Ladd B."/>
            <person name="Jarett J.K."/>
            <person name="Geller-Mcgrath D.E."/>
            <person name="Sieber C.M."/>
            <person name="Emerson J.B."/>
            <person name="Anantharaman K."/>
            <person name="Thomas B.C."/>
            <person name="Malmstrom R."/>
            <person name="Stieglmeier M."/>
            <person name="Klingl A."/>
            <person name="Woyke T."/>
            <person name="Ryan C.M."/>
            <person name="Banfield J.F."/>
        </authorList>
    </citation>
    <scope>NUCLEOTIDE SEQUENCE [LARGE SCALE GENOMIC DNA]</scope>
    <source>
        <strain evidence="2">CG23_combo_of_CG06-09_8_20_14_all_41_10</strain>
    </source>
</reference>
<evidence type="ECO:0000313" key="2">
    <source>
        <dbReference type="EMBL" id="PIP19886.1"/>
    </source>
</evidence>
<name>A0A2G9YKX9_9BACT</name>
<feature type="domain" description="Glycosyltransferase 2-like" evidence="1">
    <location>
        <begin position="9"/>
        <end position="168"/>
    </location>
</feature>
<dbReference type="PANTHER" id="PTHR48090:SF7">
    <property type="entry name" value="RFBJ PROTEIN"/>
    <property type="match status" value="1"/>
</dbReference>